<evidence type="ECO:0000256" key="1">
    <source>
        <dbReference type="ARBA" id="ARBA00004141"/>
    </source>
</evidence>
<proteinExistence type="predicted"/>
<organism evidence="6 7">
    <name type="scientific">Amycolatopsis decaplanina DSM 44594</name>
    <dbReference type="NCBI Taxonomy" id="1284240"/>
    <lineage>
        <taxon>Bacteria</taxon>
        <taxon>Bacillati</taxon>
        <taxon>Actinomycetota</taxon>
        <taxon>Actinomycetes</taxon>
        <taxon>Pseudonocardiales</taxon>
        <taxon>Pseudonocardiaceae</taxon>
        <taxon>Amycolatopsis</taxon>
    </lineage>
</organism>
<feature type="transmembrane region" description="Helical" evidence="5">
    <location>
        <begin position="171"/>
        <end position="191"/>
    </location>
</feature>
<gene>
    <name evidence="6" type="ORF">H074_36334</name>
</gene>
<protein>
    <submittedName>
        <fullName evidence="6">MtN3/saliva-related transmembrane protein, conserved region</fullName>
    </submittedName>
</protein>
<evidence type="ECO:0000256" key="5">
    <source>
        <dbReference type="SAM" id="Phobius"/>
    </source>
</evidence>
<comment type="subcellular location">
    <subcellularLocation>
        <location evidence="1">Membrane</location>
        <topology evidence="1">Multi-pass membrane protein</topology>
    </subcellularLocation>
</comment>
<keyword evidence="4 5" id="KW-0472">Membrane</keyword>
<evidence type="ECO:0000256" key="4">
    <source>
        <dbReference type="ARBA" id="ARBA00023136"/>
    </source>
</evidence>
<feature type="transmembrane region" description="Helical" evidence="5">
    <location>
        <begin position="146"/>
        <end position="165"/>
    </location>
</feature>
<dbReference type="InterPro" id="IPR006603">
    <property type="entry name" value="PQ-loop_rpt"/>
</dbReference>
<evidence type="ECO:0000256" key="3">
    <source>
        <dbReference type="ARBA" id="ARBA00022989"/>
    </source>
</evidence>
<feature type="transmembrane region" description="Helical" evidence="5">
    <location>
        <begin position="66"/>
        <end position="86"/>
    </location>
</feature>
<accession>M2YSK4</accession>
<keyword evidence="7" id="KW-1185">Reference proteome</keyword>
<evidence type="ECO:0000313" key="6">
    <source>
        <dbReference type="EMBL" id="EME51768.1"/>
    </source>
</evidence>
<name>M2YSK4_9PSEU</name>
<dbReference type="GO" id="GO:0016020">
    <property type="term" value="C:membrane"/>
    <property type="evidence" value="ECO:0007669"/>
    <property type="project" value="UniProtKB-SubCell"/>
</dbReference>
<evidence type="ECO:0000256" key="2">
    <source>
        <dbReference type="ARBA" id="ARBA00022692"/>
    </source>
</evidence>
<reference evidence="6 7" key="1">
    <citation type="journal article" date="2013" name="Genome Announc.">
        <title>Draft Genome Sequence of Amycolatopsis decaplanina Strain DSM 44594T.</title>
        <authorList>
            <person name="Kaur N."/>
            <person name="Kumar S."/>
            <person name="Bala M."/>
            <person name="Raghava G.P."/>
            <person name="Mayilraj S."/>
        </authorList>
    </citation>
    <scope>NUCLEOTIDE SEQUENCE [LARGE SCALE GENOMIC DNA]</scope>
    <source>
        <strain evidence="6 7">DSM 44594</strain>
    </source>
</reference>
<dbReference type="RefSeq" id="WP_007035047.1">
    <property type="nucleotide sequence ID" value="NZ_AOHO01000078.1"/>
</dbReference>
<dbReference type="PATRIC" id="fig|1284240.4.peg.7413"/>
<evidence type="ECO:0000313" key="7">
    <source>
        <dbReference type="Proteomes" id="UP000054226"/>
    </source>
</evidence>
<dbReference type="EMBL" id="AOHO01000078">
    <property type="protein sequence ID" value="EME51768.1"/>
    <property type="molecule type" value="Genomic_DNA"/>
</dbReference>
<dbReference type="Gene3D" id="1.20.1280.290">
    <property type="match status" value="2"/>
</dbReference>
<sequence>MSIIDLVGYVAGLSTAGSLVPQIFRILRTTRSADQLSIAFLVIQGVAIGLWLVYGLRFGQAQAFQYAQIAAIGPVLILVCLTVRFGNRSSRDAALGITVILGLPLASQVTELPTAQVGWVAVTATTTALVPQVLRLRSVSNSNEISGCFMAIFAARLSLWFIYGVSLGNTFLWAAQVVTAPALLYLAILVARRRRATRHQSLPPPPIRSRVGAVPK</sequence>
<feature type="transmembrane region" description="Helical" evidence="5">
    <location>
        <begin position="36"/>
        <end position="54"/>
    </location>
</feature>
<keyword evidence="2 5" id="KW-0812">Transmembrane</keyword>
<dbReference type="Proteomes" id="UP000054226">
    <property type="component" value="Unassembled WGS sequence"/>
</dbReference>
<dbReference type="OrthoDB" id="9814012at2"/>
<keyword evidence="3 5" id="KW-1133">Transmembrane helix</keyword>
<dbReference type="AlphaFoldDB" id="M2YSK4"/>
<comment type="caution">
    <text evidence="6">The sequence shown here is derived from an EMBL/GenBank/DDBJ whole genome shotgun (WGS) entry which is preliminary data.</text>
</comment>
<dbReference type="Pfam" id="PF04193">
    <property type="entry name" value="PQ-loop"/>
    <property type="match status" value="1"/>
</dbReference>